<dbReference type="CDD" id="cd06267">
    <property type="entry name" value="PBP1_LacI_sugar_binding-like"/>
    <property type="match status" value="1"/>
</dbReference>
<evidence type="ECO:0000256" key="2">
    <source>
        <dbReference type="ARBA" id="ARBA00023015"/>
    </source>
</evidence>
<dbReference type="RefSeq" id="WP_259531127.1">
    <property type="nucleotide sequence ID" value="NZ_JANLCK010000019.1"/>
</dbReference>
<gene>
    <name evidence="6" type="ORF">N1028_19155</name>
</gene>
<reference evidence="6" key="1">
    <citation type="submission" date="2022-08" db="EMBL/GenBank/DDBJ databases">
        <authorList>
            <person name="Deng Y."/>
            <person name="Han X.-F."/>
            <person name="Zhang Y.-Q."/>
        </authorList>
    </citation>
    <scope>NUCLEOTIDE SEQUENCE</scope>
    <source>
        <strain evidence="6">CPCC 203407</strain>
    </source>
</reference>
<dbReference type="GO" id="GO:0003700">
    <property type="term" value="F:DNA-binding transcription factor activity"/>
    <property type="evidence" value="ECO:0007669"/>
    <property type="project" value="TreeGrafter"/>
</dbReference>
<dbReference type="Proteomes" id="UP001165587">
    <property type="component" value="Unassembled WGS sequence"/>
</dbReference>
<dbReference type="GO" id="GO:0000976">
    <property type="term" value="F:transcription cis-regulatory region binding"/>
    <property type="evidence" value="ECO:0007669"/>
    <property type="project" value="TreeGrafter"/>
</dbReference>
<name>A0AA41XKY0_9MICO</name>
<feature type="domain" description="HTH lacI-type" evidence="5">
    <location>
        <begin position="8"/>
        <end position="62"/>
    </location>
</feature>
<dbReference type="AlphaFoldDB" id="A0AA41XKY0"/>
<evidence type="ECO:0000256" key="4">
    <source>
        <dbReference type="ARBA" id="ARBA00023163"/>
    </source>
</evidence>
<keyword evidence="2" id="KW-0805">Transcription regulation</keyword>
<evidence type="ECO:0000256" key="3">
    <source>
        <dbReference type="ARBA" id="ARBA00023125"/>
    </source>
</evidence>
<dbReference type="InterPro" id="IPR010982">
    <property type="entry name" value="Lambda_DNA-bd_dom_sf"/>
</dbReference>
<organism evidence="6 7">
    <name type="scientific">Herbiconiux oxytropis</name>
    <dbReference type="NCBI Taxonomy" id="2970915"/>
    <lineage>
        <taxon>Bacteria</taxon>
        <taxon>Bacillati</taxon>
        <taxon>Actinomycetota</taxon>
        <taxon>Actinomycetes</taxon>
        <taxon>Micrococcales</taxon>
        <taxon>Microbacteriaceae</taxon>
        <taxon>Herbiconiux</taxon>
    </lineage>
</organism>
<dbReference type="SUPFAM" id="SSF53822">
    <property type="entry name" value="Periplasmic binding protein-like I"/>
    <property type="match status" value="1"/>
</dbReference>
<dbReference type="PANTHER" id="PTHR30146:SF148">
    <property type="entry name" value="HTH-TYPE TRANSCRIPTIONAL REPRESSOR PURR-RELATED"/>
    <property type="match status" value="1"/>
</dbReference>
<dbReference type="InterPro" id="IPR046335">
    <property type="entry name" value="LacI/GalR-like_sensor"/>
</dbReference>
<dbReference type="PANTHER" id="PTHR30146">
    <property type="entry name" value="LACI-RELATED TRANSCRIPTIONAL REPRESSOR"/>
    <property type="match status" value="1"/>
</dbReference>
<proteinExistence type="predicted"/>
<keyword evidence="1" id="KW-0678">Repressor</keyword>
<dbReference type="SUPFAM" id="SSF47413">
    <property type="entry name" value="lambda repressor-like DNA-binding domains"/>
    <property type="match status" value="1"/>
</dbReference>
<dbReference type="Pfam" id="PF13377">
    <property type="entry name" value="Peripla_BP_3"/>
    <property type="match status" value="1"/>
</dbReference>
<keyword evidence="4" id="KW-0804">Transcription</keyword>
<dbReference type="Gene3D" id="3.40.50.2300">
    <property type="match status" value="2"/>
</dbReference>
<dbReference type="InterPro" id="IPR028082">
    <property type="entry name" value="Peripla_BP_I"/>
</dbReference>
<dbReference type="InterPro" id="IPR000843">
    <property type="entry name" value="HTH_LacI"/>
</dbReference>
<evidence type="ECO:0000313" key="7">
    <source>
        <dbReference type="Proteomes" id="UP001165587"/>
    </source>
</evidence>
<comment type="caution">
    <text evidence="6">The sequence shown here is derived from an EMBL/GenBank/DDBJ whole genome shotgun (WGS) entry which is preliminary data.</text>
</comment>
<protein>
    <submittedName>
        <fullName evidence="6">LacI family transcriptional regulator</fullName>
    </submittedName>
</protein>
<dbReference type="SMART" id="SM00354">
    <property type="entry name" value="HTH_LACI"/>
    <property type="match status" value="1"/>
</dbReference>
<evidence type="ECO:0000313" key="6">
    <source>
        <dbReference type="EMBL" id="MCS5728021.1"/>
    </source>
</evidence>
<sequence>MSDVRKQPTLHDVARLAGFSTSTTARALGNYGRIAETTREKVRAAADELGYRANPLARSMITGKTKTIGVVCADLSSPFFAEALRGISDVAKGRGYDILIVNTDEDVASERDAVALLRDRHVDGVIVSPADVRQVGHLAALQTPERALVLLDRSSAALDADSVTVDDVSAMTDAVGRLLDAGHRHIGIVTELRIEREADWQSLLGDLDHSERRELNPSSRRLLGYLRAHREHDIPIDPALVARTGATSVDSARSATTRLLDQRAQTGMTAVVTVDNTTSVGAYGAIRDHGLRVPDDLSFIAFDNLDWTTLVQPAVSVIEQPVYALGSRAAEVLLDRLDGTRDTPGEEILLDTRFIERESIRAVQQV</sequence>
<dbReference type="PROSITE" id="PS50932">
    <property type="entry name" value="HTH_LACI_2"/>
    <property type="match status" value="1"/>
</dbReference>
<keyword evidence="7" id="KW-1185">Reference proteome</keyword>
<accession>A0AA41XKY0</accession>
<keyword evidence="3" id="KW-0238">DNA-binding</keyword>
<evidence type="ECO:0000259" key="5">
    <source>
        <dbReference type="PROSITE" id="PS50932"/>
    </source>
</evidence>
<dbReference type="Gene3D" id="1.10.260.40">
    <property type="entry name" value="lambda repressor-like DNA-binding domains"/>
    <property type="match status" value="1"/>
</dbReference>
<dbReference type="EMBL" id="JANLCK010000019">
    <property type="protein sequence ID" value="MCS5728021.1"/>
    <property type="molecule type" value="Genomic_DNA"/>
</dbReference>
<dbReference type="CDD" id="cd01392">
    <property type="entry name" value="HTH_LacI"/>
    <property type="match status" value="1"/>
</dbReference>
<dbReference type="Pfam" id="PF00356">
    <property type="entry name" value="LacI"/>
    <property type="match status" value="1"/>
</dbReference>
<evidence type="ECO:0000256" key="1">
    <source>
        <dbReference type="ARBA" id="ARBA00022491"/>
    </source>
</evidence>